<dbReference type="GO" id="GO:0016491">
    <property type="term" value="F:oxidoreductase activity"/>
    <property type="evidence" value="ECO:0007669"/>
    <property type="project" value="UniProtKB-KW"/>
</dbReference>
<protein>
    <submittedName>
        <fullName evidence="3">Uncharacterized protein</fullName>
    </submittedName>
</protein>
<evidence type="ECO:0000313" key="3">
    <source>
        <dbReference type="EMBL" id="OBZ72836.1"/>
    </source>
</evidence>
<dbReference type="InterPro" id="IPR025337">
    <property type="entry name" value="Questin_oxidase-like"/>
</dbReference>
<evidence type="ECO:0000256" key="2">
    <source>
        <dbReference type="SAM" id="MobiDB-lite"/>
    </source>
</evidence>
<sequence>MTSLATWVSRGRPTLPIDSFYAAVSPSPVAPDAHRTKPTKGTLTPEDPAPNSWLPLIQSTLEHPDDHLCKLQRSLVHFAALYGTREAGYFSCGRA</sequence>
<dbReference type="AlphaFoldDB" id="A0A1C7M900"/>
<dbReference type="Pfam" id="PF14027">
    <property type="entry name" value="Questin_oxidase"/>
    <property type="match status" value="1"/>
</dbReference>
<accession>A0A1C7M900</accession>
<reference evidence="3 4" key="1">
    <citation type="submission" date="2016-03" db="EMBL/GenBank/DDBJ databases">
        <title>Whole genome sequencing of Grifola frondosa 9006-11.</title>
        <authorList>
            <person name="Min B."/>
            <person name="Park H."/>
            <person name="Kim J.-G."/>
            <person name="Cho H."/>
            <person name="Oh Y.-L."/>
            <person name="Kong W.-S."/>
            <person name="Choi I.-G."/>
        </authorList>
    </citation>
    <scope>NUCLEOTIDE SEQUENCE [LARGE SCALE GENOMIC DNA]</scope>
    <source>
        <strain evidence="3 4">9006-11</strain>
    </source>
</reference>
<name>A0A1C7M900_GRIFR</name>
<feature type="region of interest" description="Disordered" evidence="2">
    <location>
        <begin position="26"/>
        <end position="51"/>
    </location>
</feature>
<dbReference type="OrthoDB" id="10004862at2759"/>
<proteinExistence type="predicted"/>
<keyword evidence="1" id="KW-0560">Oxidoreductase</keyword>
<dbReference type="Proteomes" id="UP000092993">
    <property type="component" value="Unassembled WGS sequence"/>
</dbReference>
<evidence type="ECO:0000256" key="1">
    <source>
        <dbReference type="ARBA" id="ARBA00023002"/>
    </source>
</evidence>
<keyword evidence="4" id="KW-1185">Reference proteome</keyword>
<gene>
    <name evidence="3" type="ORF">A0H81_07065</name>
</gene>
<dbReference type="EMBL" id="LUGG01000007">
    <property type="protein sequence ID" value="OBZ72836.1"/>
    <property type="molecule type" value="Genomic_DNA"/>
</dbReference>
<organism evidence="3 4">
    <name type="scientific">Grifola frondosa</name>
    <name type="common">Maitake</name>
    <name type="synonym">Polyporus frondosus</name>
    <dbReference type="NCBI Taxonomy" id="5627"/>
    <lineage>
        <taxon>Eukaryota</taxon>
        <taxon>Fungi</taxon>
        <taxon>Dikarya</taxon>
        <taxon>Basidiomycota</taxon>
        <taxon>Agaricomycotina</taxon>
        <taxon>Agaricomycetes</taxon>
        <taxon>Polyporales</taxon>
        <taxon>Grifolaceae</taxon>
        <taxon>Grifola</taxon>
    </lineage>
</organism>
<comment type="caution">
    <text evidence="3">The sequence shown here is derived from an EMBL/GenBank/DDBJ whole genome shotgun (WGS) entry which is preliminary data.</text>
</comment>
<dbReference type="STRING" id="5627.A0A1C7M900"/>
<evidence type="ECO:0000313" key="4">
    <source>
        <dbReference type="Proteomes" id="UP000092993"/>
    </source>
</evidence>